<proteinExistence type="predicted"/>
<feature type="repeat" description="TPR" evidence="3">
    <location>
        <begin position="5"/>
        <end position="38"/>
    </location>
</feature>
<evidence type="ECO:0000256" key="2">
    <source>
        <dbReference type="ARBA" id="ARBA00022803"/>
    </source>
</evidence>
<evidence type="ECO:0000256" key="3">
    <source>
        <dbReference type="PROSITE-ProRule" id="PRU00339"/>
    </source>
</evidence>
<organism evidence="5 6">
    <name type="scientific">Paramecium pentaurelia</name>
    <dbReference type="NCBI Taxonomy" id="43138"/>
    <lineage>
        <taxon>Eukaryota</taxon>
        <taxon>Sar</taxon>
        <taxon>Alveolata</taxon>
        <taxon>Ciliophora</taxon>
        <taxon>Intramacronucleata</taxon>
        <taxon>Oligohymenophorea</taxon>
        <taxon>Peniculida</taxon>
        <taxon>Parameciidae</taxon>
        <taxon>Paramecium</taxon>
    </lineage>
</organism>
<gene>
    <name evidence="5" type="ORF">PPENT_87.1.T0440020</name>
</gene>
<evidence type="ECO:0000313" key="6">
    <source>
        <dbReference type="Proteomes" id="UP000689195"/>
    </source>
</evidence>
<dbReference type="PANTHER" id="PTHR44943">
    <property type="entry name" value="CELLULOSE SYNTHASE OPERON PROTEIN C"/>
    <property type="match status" value="1"/>
</dbReference>
<protein>
    <recommendedName>
        <fullName evidence="7">Tetratricopeptide repeat protein</fullName>
    </recommendedName>
</protein>
<keyword evidence="4" id="KW-1133">Transmembrane helix</keyword>
<dbReference type="OrthoDB" id="310386at2759"/>
<dbReference type="EMBL" id="CAJJDO010000044">
    <property type="protein sequence ID" value="CAD8166212.1"/>
    <property type="molecule type" value="Genomic_DNA"/>
</dbReference>
<feature type="repeat" description="TPR" evidence="3">
    <location>
        <begin position="39"/>
        <end position="72"/>
    </location>
</feature>
<feature type="transmembrane region" description="Helical" evidence="4">
    <location>
        <begin position="160"/>
        <end position="182"/>
    </location>
</feature>
<keyword evidence="4" id="KW-0812">Transmembrane</keyword>
<dbReference type="Pfam" id="PF00515">
    <property type="entry name" value="TPR_1"/>
    <property type="match status" value="2"/>
</dbReference>
<keyword evidence="2 3" id="KW-0802">TPR repeat</keyword>
<keyword evidence="4" id="KW-0472">Membrane</keyword>
<dbReference type="InterPro" id="IPR051685">
    <property type="entry name" value="Ycf3/AcsC/BcsC/TPR_MFPF"/>
</dbReference>
<dbReference type="SMART" id="SM00028">
    <property type="entry name" value="TPR"/>
    <property type="match status" value="3"/>
</dbReference>
<dbReference type="PROSITE" id="PS50293">
    <property type="entry name" value="TPR_REGION"/>
    <property type="match status" value="2"/>
</dbReference>
<dbReference type="AlphaFoldDB" id="A0A8S1UQZ0"/>
<dbReference type="InterPro" id="IPR019734">
    <property type="entry name" value="TPR_rpt"/>
</dbReference>
<keyword evidence="6" id="KW-1185">Reference proteome</keyword>
<dbReference type="PROSITE" id="PS50005">
    <property type="entry name" value="TPR"/>
    <property type="match status" value="2"/>
</dbReference>
<dbReference type="PANTHER" id="PTHR44943:SF4">
    <property type="entry name" value="TPR REPEAT-CONTAINING PROTEIN MJ0798"/>
    <property type="match status" value="1"/>
</dbReference>
<dbReference type="Pfam" id="PF13181">
    <property type="entry name" value="TPR_8"/>
    <property type="match status" value="1"/>
</dbReference>
<evidence type="ECO:0008006" key="7">
    <source>
        <dbReference type="Google" id="ProtNLM"/>
    </source>
</evidence>
<sequence>MMREAERLLQEGVALHNLNEYQEAIECYDKAISMNPKYDKAWYNKGLALNNLNKYQEAFECYDKAISINPKHDKARSYALHQLQKYYDALSCYDQALSITINPLRLQRKADSLFELGKKSEAKQFYLAALEKDQMTKITFRNNYQSYEALLSKLCNKIKYILLINSLPFLYCNNFLIFVTYYKLSNLSLQNLIYISFCLSRKEYFCFIQKLIQNQAHHFFKILKSLLFQANLIRYKIFLKKKIRLHAIKEKDKFLILRLYQSKDHIVQKQNRTFDCKILNSLNIGCQDLAYKEITIFDNLFSFK</sequence>
<dbReference type="Proteomes" id="UP000689195">
    <property type="component" value="Unassembled WGS sequence"/>
</dbReference>
<evidence type="ECO:0000256" key="1">
    <source>
        <dbReference type="ARBA" id="ARBA00022737"/>
    </source>
</evidence>
<name>A0A8S1UQZ0_9CILI</name>
<comment type="caution">
    <text evidence="5">The sequence shown here is derived from an EMBL/GenBank/DDBJ whole genome shotgun (WGS) entry which is preliminary data.</text>
</comment>
<evidence type="ECO:0000256" key="4">
    <source>
        <dbReference type="SAM" id="Phobius"/>
    </source>
</evidence>
<reference evidence="5" key="1">
    <citation type="submission" date="2021-01" db="EMBL/GenBank/DDBJ databases">
        <authorList>
            <consortium name="Genoscope - CEA"/>
            <person name="William W."/>
        </authorList>
    </citation>
    <scope>NUCLEOTIDE SEQUENCE</scope>
</reference>
<keyword evidence="1" id="KW-0677">Repeat</keyword>
<evidence type="ECO:0000313" key="5">
    <source>
        <dbReference type="EMBL" id="CAD8166212.1"/>
    </source>
</evidence>
<accession>A0A8S1UQZ0</accession>